<dbReference type="GO" id="GO:0003743">
    <property type="term" value="F:translation initiation factor activity"/>
    <property type="evidence" value="ECO:0007669"/>
    <property type="project" value="UniProtKB-KW"/>
</dbReference>
<dbReference type="PANTHER" id="PTHR12399:SF0">
    <property type="entry name" value="EUKARYOTIC TRANSLATION INITIATION FACTOR 3 SUBUNIT D"/>
    <property type="match status" value="1"/>
</dbReference>
<evidence type="ECO:0000256" key="5">
    <source>
        <dbReference type="SAM" id="MobiDB-lite"/>
    </source>
</evidence>
<feature type="compositionally biased region" description="Gly residues" evidence="5">
    <location>
        <begin position="206"/>
        <end position="221"/>
    </location>
</feature>
<accession>A0ABD3NIN0</accession>
<feature type="compositionally biased region" description="Acidic residues" evidence="5">
    <location>
        <begin position="659"/>
        <end position="689"/>
    </location>
</feature>
<evidence type="ECO:0000256" key="2">
    <source>
        <dbReference type="ARBA" id="ARBA00022540"/>
    </source>
</evidence>
<comment type="caution">
    <text evidence="6">The sequence shown here is derived from an EMBL/GenBank/DDBJ whole genome shotgun (WGS) entry which is preliminary data.</text>
</comment>
<protein>
    <recommendedName>
        <fullName evidence="8">EIF3d</fullName>
    </recommendedName>
</protein>
<dbReference type="PANTHER" id="PTHR12399">
    <property type="entry name" value="EUKARYOTIC TRANSLATION INITIATION FACTOR 3 SUBUNIT 7"/>
    <property type="match status" value="1"/>
</dbReference>
<gene>
    <name evidence="6" type="ORF">ACHAW5_009951</name>
</gene>
<dbReference type="EMBL" id="JALLAZ020001415">
    <property type="protein sequence ID" value="KAL3775394.1"/>
    <property type="molecule type" value="Genomic_DNA"/>
</dbReference>
<keyword evidence="2" id="KW-0396">Initiation factor</keyword>
<evidence type="ECO:0000313" key="7">
    <source>
        <dbReference type="Proteomes" id="UP001530315"/>
    </source>
</evidence>
<organism evidence="6 7">
    <name type="scientific">Stephanodiscus triporus</name>
    <dbReference type="NCBI Taxonomy" id="2934178"/>
    <lineage>
        <taxon>Eukaryota</taxon>
        <taxon>Sar</taxon>
        <taxon>Stramenopiles</taxon>
        <taxon>Ochrophyta</taxon>
        <taxon>Bacillariophyta</taxon>
        <taxon>Coscinodiscophyceae</taxon>
        <taxon>Thalassiosirophycidae</taxon>
        <taxon>Stephanodiscales</taxon>
        <taxon>Stephanodiscaceae</taxon>
        <taxon>Stephanodiscus</taxon>
    </lineage>
</organism>
<feature type="region of interest" description="Disordered" evidence="5">
    <location>
        <begin position="188"/>
        <end position="228"/>
    </location>
</feature>
<dbReference type="Proteomes" id="UP001530315">
    <property type="component" value="Unassembled WGS sequence"/>
</dbReference>
<name>A0ABD3NIN0_9STRA</name>
<dbReference type="AlphaFoldDB" id="A0ABD3NIN0"/>
<sequence length="689" mass="74274">MATFSVPYVPNPSSWGPPPPSSSSSSSSSSSGDASASVVVVGPSSSRFARLPYAPFSRSDRLGRCADFTTQSFARTGDATAGYLRGSRAAGGGAGGGGGGGTGDRHGGGGGNRNMEFQYKVDADEMREFQLVDSGRAALAVGGGGGGGAGMGGGGGMAGSVKRFVPQARRRANATRLRQINARRNDAMQGGNVGRYNQPQRTRAGGRFGGRGPGGRGGRTGRGQWRDRIDRQASVSVRPDWRRVEEVDLGKISKGTSPLSGLVDNSPPKAVEDLLWCGFLDQYNDQYDRVSTRTPAPLKRVETREFYPVTTTDDPVIERLAIEGKGTVFATDAILAHLMTCPRSVYPWDIVVQKLPTGALFFDKRDASQFDYLTVHETSNAPPAPARDSSNEAELVNSPERLSLEATMINQNFTQQILRSSKYRTKFDLPNPFWDEEDNDGMEPASVAYRYRRFDLGDGVSIVARTELHGLAKDRQKADTSKIVTNVSANKKKKVKAANPLDEAPEGDQYMTAFALNEYDPSYGGSASAPPARPGAAINWREKIDSQAGAVLASELKNNSFKLAKWTAQSLLAGASQMKIGFVSRISPKNVYEHVVLATQTYSPMDFAAQITLSQGNMWGIMRLFIKLFEDQPEGKYVIMRDPNRAIVRIYGVPVGTFEESDGSEDDGEDGSGSDNDVEDEGQGNDEEE</sequence>
<proteinExistence type="predicted"/>
<feature type="region of interest" description="Disordered" evidence="5">
    <location>
        <begin position="90"/>
        <end position="110"/>
    </location>
</feature>
<evidence type="ECO:0000313" key="6">
    <source>
        <dbReference type="EMBL" id="KAL3775394.1"/>
    </source>
</evidence>
<keyword evidence="1" id="KW-0963">Cytoplasm</keyword>
<dbReference type="Pfam" id="PF05091">
    <property type="entry name" value="eIF-3_zeta"/>
    <property type="match status" value="1"/>
</dbReference>
<keyword evidence="7" id="KW-1185">Reference proteome</keyword>
<reference evidence="6 7" key="1">
    <citation type="submission" date="2024-10" db="EMBL/GenBank/DDBJ databases">
        <title>Updated reference genomes for cyclostephanoid diatoms.</title>
        <authorList>
            <person name="Roberts W.R."/>
            <person name="Alverson A.J."/>
        </authorList>
    </citation>
    <scope>NUCLEOTIDE SEQUENCE [LARGE SCALE GENOMIC DNA]</scope>
    <source>
        <strain evidence="6 7">AJA276-08</strain>
    </source>
</reference>
<feature type="region of interest" description="Disordered" evidence="5">
    <location>
        <begin position="657"/>
        <end position="689"/>
    </location>
</feature>
<keyword evidence="4" id="KW-0648">Protein biosynthesis</keyword>
<feature type="compositionally biased region" description="Low complexity" evidence="5">
    <location>
        <begin position="22"/>
        <end position="39"/>
    </location>
</feature>
<evidence type="ECO:0000256" key="1">
    <source>
        <dbReference type="ARBA" id="ARBA00022490"/>
    </source>
</evidence>
<evidence type="ECO:0008006" key="8">
    <source>
        <dbReference type="Google" id="ProtNLM"/>
    </source>
</evidence>
<dbReference type="GO" id="GO:0003723">
    <property type="term" value="F:RNA binding"/>
    <property type="evidence" value="ECO:0007669"/>
    <property type="project" value="UniProtKB-KW"/>
</dbReference>
<evidence type="ECO:0000256" key="3">
    <source>
        <dbReference type="ARBA" id="ARBA00022884"/>
    </source>
</evidence>
<evidence type="ECO:0000256" key="4">
    <source>
        <dbReference type="ARBA" id="ARBA00022917"/>
    </source>
</evidence>
<keyword evidence="3" id="KW-0694">RNA-binding</keyword>
<feature type="region of interest" description="Disordered" evidence="5">
    <location>
        <begin position="1"/>
        <end position="39"/>
    </location>
</feature>
<dbReference type="InterPro" id="IPR007783">
    <property type="entry name" value="eIF3d"/>
</dbReference>